<evidence type="ECO:0000313" key="1">
    <source>
        <dbReference type="EMBL" id="GAG34733.1"/>
    </source>
</evidence>
<proteinExistence type="predicted"/>
<reference evidence="1" key="1">
    <citation type="journal article" date="2014" name="Front. Microbiol.">
        <title>High frequency of phylogenetically diverse reductive dehalogenase-homologous genes in deep subseafloor sedimentary metagenomes.</title>
        <authorList>
            <person name="Kawai M."/>
            <person name="Futagami T."/>
            <person name="Toyoda A."/>
            <person name="Takaki Y."/>
            <person name="Nishi S."/>
            <person name="Hori S."/>
            <person name="Arai W."/>
            <person name="Tsubouchi T."/>
            <person name="Morono Y."/>
            <person name="Uchiyama I."/>
            <person name="Ito T."/>
            <person name="Fujiyama A."/>
            <person name="Inagaki F."/>
            <person name="Takami H."/>
        </authorList>
    </citation>
    <scope>NUCLEOTIDE SEQUENCE</scope>
    <source>
        <strain evidence="1">Expedition CK06-06</strain>
    </source>
</reference>
<sequence length="72" mass="7335">MYISRRMGRLSSAGSMQWAADITAAVQAAGGMTSLWAGGPGSTFGTVAWSTMVDSFAAQAALTETLAGDALF</sequence>
<organism evidence="1">
    <name type="scientific">marine sediment metagenome</name>
    <dbReference type="NCBI Taxonomy" id="412755"/>
    <lineage>
        <taxon>unclassified sequences</taxon>
        <taxon>metagenomes</taxon>
        <taxon>ecological metagenomes</taxon>
    </lineage>
</organism>
<gene>
    <name evidence="1" type="ORF">S01H1_61521</name>
</gene>
<dbReference type="AlphaFoldDB" id="X0XDI9"/>
<protein>
    <submittedName>
        <fullName evidence="1">Uncharacterized protein</fullName>
    </submittedName>
</protein>
<feature type="non-terminal residue" evidence="1">
    <location>
        <position position="72"/>
    </location>
</feature>
<comment type="caution">
    <text evidence="1">The sequence shown here is derived from an EMBL/GenBank/DDBJ whole genome shotgun (WGS) entry which is preliminary data.</text>
</comment>
<accession>X0XDI9</accession>
<dbReference type="EMBL" id="BARS01040343">
    <property type="protein sequence ID" value="GAG34733.1"/>
    <property type="molecule type" value="Genomic_DNA"/>
</dbReference>
<name>X0XDI9_9ZZZZ</name>